<dbReference type="PANTHER" id="PTHR33112:SF16">
    <property type="entry name" value="HETEROKARYON INCOMPATIBILITY DOMAIN-CONTAINING PROTEIN"/>
    <property type="match status" value="1"/>
</dbReference>
<evidence type="ECO:0000259" key="1">
    <source>
        <dbReference type="Pfam" id="PF06985"/>
    </source>
</evidence>
<protein>
    <recommendedName>
        <fullName evidence="1">Heterokaryon incompatibility domain-containing protein</fullName>
    </recommendedName>
</protein>
<evidence type="ECO:0000313" key="3">
    <source>
        <dbReference type="Proteomes" id="UP000799438"/>
    </source>
</evidence>
<dbReference type="InterPro" id="IPR010730">
    <property type="entry name" value="HET"/>
</dbReference>
<dbReference type="Proteomes" id="UP000799438">
    <property type="component" value="Unassembled WGS sequence"/>
</dbReference>
<gene>
    <name evidence="2" type="ORF">K452DRAFT_238935</name>
</gene>
<reference evidence="2" key="1">
    <citation type="journal article" date="2020" name="Stud. Mycol.">
        <title>101 Dothideomycetes genomes: a test case for predicting lifestyles and emergence of pathogens.</title>
        <authorList>
            <person name="Haridas S."/>
            <person name="Albert R."/>
            <person name="Binder M."/>
            <person name="Bloem J."/>
            <person name="Labutti K."/>
            <person name="Salamov A."/>
            <person name="Andreopoulos B."/>
            <person name="Baker S."/>
            <person name="Barry K."/>
            <person name="Bills G."/>
            <person name="Bluhm B."/>
            <person name="Cannon C."/>
            <person name="Castanera R."/>
            <person name="Culley D."/>
            <person name="Daum C."/>
            <person name="Ezra D."/>
            <person name="Gonzalez J."/>
            <person name="Henrissat B."/>
            <person name="Kuo A."/>
            <person name="Liang C."/>
            <person name="Lipzen A."/>
            <person name="Lutzoni F."/>
            <person name="Magnuson J."/>
            <person name="Mondo S."/>
            <person name="Nolan M."/>
            <person name="Ohm R."/>
            <person name="Pangilinan J."/>
            <person name="Park H.-J."/>
            <person name="Ramirez L."/>
            <person name="Alfaro M."/>
            <person name="Sun H."/>
            <person name="Tritt A."/>
            <person name="Yoshinaga Y."/>
            <person name="Zwiers L.-H."/>
            <person name="Turgeon B."/>
            <person name="Goodwin S."/>
            <person name="Spatafora J."/>
            <person name="Crous P."/>
            <person name="Grigoriev I."/>
        </authorList>
    </citation>
    <scope>NUCLEOTIDE SEQUENCE</scope>
    <source>
        <strain evidence="2">CBS 121167</strain>
    </source>
</reference>
<accession>A0A6A6AY23</accession>
<dbReference type="EMBL" id="ML995560">
    <property type="protein sequence ID" value="KAF2135667.1"/>
    <property type="molecule type" value="Genomic_DNA"/>
</dbReference>
<dbReference type="GeneID" id="54295182"/>
<dbReference type="AlphaFoldDB" id="A0A6A6AY23"/>
<dbReference type="OrthoDB" id="3486565at2759"/>
<feature type="non-terminal residue" evidence="2">
    <location>
        <position position="197"/>
    </location>
</feature>
<dbReference type="PANTHER" id="PTHR33112">
    <property type="entry name" value="DOMAIN PROTEIN, PUTATIVE-RELATED"/>
    <property type="match status" value="1"/>
</dbReference>
<dbReference type="RefSeq" id="XP_033391385.1">
    <property type="nucleotide sequence ID" value="XM_033537686.1"/>
</dbReference>
<evidence type="ECO:0000313" key="2">
    <source>
        <dbReference type="EMBL" id="KAF2135667.1"/>
    </source>
</evidence>
<name>A0A6A6AY23_9PEZI</name>
<dbReference type="Pfam" id="PF06985">
    <property type="entry name" value="HET"/>
    <property type="match status" value="1"/>
</dbReference>
<feature type="domain" description="Heterokaryon incompatibility" evidence="1">
    <location>
        <begin position="8"/>
        <end position="57"/>
    </location>
</feature>
<organism evidence="2 3">
    <name type="scientific">Aplosporella prunicola CBS 121167</name>
    <dbReference type="NCBI Taxonomy" id="1176127"/>
    <lineage>
        <taxon>Eukaryota</taxon>
        <taxon>Fungi</taxon>
        <taxon>Dikarya</taxon>
        <taxon>Ascomycota</taxon>
        <taxon>Pezizomycotina</taxon>
        <taxon>Dothideomycetes</taxon>
        <taxon>Dothideomycetes incertae sedis</taxon>
        <taxon>Botryosphaeriales</taxon>
        <taxon>Aplosporellaceae</taxon>
        <taxon>Aplosporella</taxon>
    </lineage>
</organism>
<keyword evidence="3" id="KW-1185">Reference proteome</keyword>
<proteinExistence type="predicted"/>
<sequence length="197" mass="22870">MAKGIPLDALPLTFQDAVILTRSLNLQFLWIDSLCILQDNFEDWEKESSIMVSVYNDLDYAAVYNSKWSERGWTVQEGRFSDNLLYCSKSMLYYYCNSDAISEDGFTKGYAYNDSFLSSLEDYGSIATGIFWNWYQEASKYARKQLTFPIDRFPAISSLAKVVAKRTSSRYLAGIWEKDLHQGLLWRRFTRNPWPTG</sequence>